<accession>A0A0S3UHV1</accession>
<dbReference type="RefSeq" id="WP_172419423.1">
    <property type="nucleotide sequence ID" value="NZ_AP014597.1"/>
</dbReference>
<dbReference type="AlphaFoldDB" id="A0A0S3UHV1"/>
<feature type="signal peptide" evidence="1">
    <location>
        <begin position="1"/>
        <end position="21"/>
    </location>
</feature>
<dbReference type="EMBL" id="AP014597">
    <property type="protein sequence ID" value="BAU17100.1"/>
    <property type="molecule type" value="Genomic_DNA"/>
</dbReference>
<name>A0A0S3UHV1_PREIN</name>
<dbReference type="InterPro" id="IPR045963">
    <property type="entry name" value="DUF6383"/>
</dbReference>
<evidence type="ECO:0000259" key="2">
    <source>
        <dbReference type="Pfam" id="PF19910"/>
    </source>
</evidence>
<dbReference type="Pfam" id="PF19910">
    <property type="entry name" value="DUF6383"/>
    <property type="match status" value="1"/>
</dbReference>
<organism evidence="3 4">
    <name type="scientific">Prevotella intermedia</name>
    <dbReference type="NCBI Taxonomy" id="28131"/>
    <lineage>
        <taxon>Bacteria</taxon>
        <taxon>Pseudomonadati</taxon>
        <taxon>Bacteroidota</taxon>
        <taxon>Bacteroidia</taxon>
        <taxon>Bacteroidales</taxon>
        <taxon>Prevotellaceae</taxon>
        <taxon>Prevotella</taxon>
    </lineage>
</organism>
<keyword evidence="1" id="KW-0732">Signal</keyword>
<evidence type="ECO:0000313" key="4">
    <source>
        <dbReference type="Proteomes" id="UP000217431"/>
    </source>
</evidence>
<dbReference type="Proteomes" id="UP000217431">
    <property type="component" value="Chromosome I"/>
</dbReference>
<feature type="domain" description="DUF6383" evidence="2">
    <location>
        <begin position="356"/>
        <end position="423"/>
    </location>
</feature>
<evidence type="ECO:0000313" key="3">
    <source>
        <dbReference type="EMBL" id="BAU17100.1"/>
    </source>
</evidence>
<protein>
    <recommendedName>
        <fullName evidence="2">DUF6383 domain-containing protein</fullName>
    </recommendedName>
</protein>
<sequence length="426" mass="46661">MKKDLLICIIGLCMLAIPAYADGDETLTPSKCSIENKLVYEPINEVYITFASHIGIAKDAKATITCNGNTMATGVIGSYTYKEEGIATIAFDKIVLPKGKAYKLEIPAGAIYLEGTPTVKTGNLKFEFTVPEKITGAECTVENGSVVVTERSIWFYYKTETEPIGNPTMTLYREGVPVRTLKAHVGWDWGLGQVYADFGKEMNFEKGVHFSLVLPEGSLSPRFRTDITNEEAKVDFIGGYTKPLESISYVWCSLFDNHNIDVIDEVRFFYNQAVVLSPNPKILLLKVDQTLIKEVTPVLTEENGQWVVSCNFGGVKVPEEGCCITIPEGTVISANGDVVVNAKNTFDVNVTTKIGNVSNRNIEVKASDGKVVIDNAPIGGKLYVYSAEGKKVAERFVASPCLTLELPSKGIYIVAINGKTYKVNIR</sequence>
<feature type="chain" id="PRO_5006619874" description="DUF6383 domain-containing protein" evidence="1">
    <location>
        <begin position="22"/>
        <end position="426"/>
    </location>
</feature>
<reference evidence="3 4" key="1">
    <citation type="journal article" date="2016" name="DNA Res.">
        <title>The complete genome sequencing of Prevotella intermedia strain OMA14 and a subsequent fine-scale, intra-species genomic comparison reveal an unusual amplification of conjugative and mobile transposons and identify a novel Prevotella-lineage-specific repeat.</title>
        <authorList>
            <person name="Naito M."/>
            <person name="Ogura Y."/>
            <person name="Itoh T."/>
            <person name="Shoji M."/>
            <person name="Okamoto M."/>
            <person name="Hayashi T."/>
            <person name="Nakayama K."/>
        </authorList>
    </citation>
    <scope>NUCLEOTIDE SEQUENCE [LARGE SCALE GENOMIC DNA]</scope>
    <source>
        <strain evidence="3 4">OMA14</strain>
    </source>
</reference>
<proteinExistence type="predicted"/>
<evidence type="ECO:0000256" key="1">
    <source>
        <dbReference type="SAM" id="SignalP"/>
    </source>
</evidence>
<gene>
    <name evidence="3" type="ORF">PIOMA14_I_0592</name>
</gene>